<dbReference type="OrthoDB" id="9791851at2"/>
<keyword evidence="1" id="KW-1133">Transmembrane helix</keyword>
<evidence type="ECO:0000313" key="3">
    <source>
        <dbReference type="Proteomes" id="UP000197468"/>
    </source>
</evidence>
<feature type="transmembrane region" description="Helical" evidence="1">
    <location>
        <begin position="348"/>
        <end position="367"/>
    </location>
</feature>
<feature type="transmembrane region" description="Helical" evidence="1">
    <location>
        <begin position="425"/>
        <end position="444"/>
    </location>
</feature>
<feature type="transmembrane region" description="Helical" evidence="1">
    <location>
        <begin position="322"/>
        <end position="341"/>
    </location>
</feature>
<accession>A0A246J7Q9</accession>
<dbReference type="InterPro" id="IPR010364">
    <property type="entry name" value="Uncharacterised_IM_CreD"/>
</dbReference>
<keyword evidence="1" id="KW-0812">Transmembrane</keyword>
<dbReference type="RefSeq" id="WP_088386059.1">
    <property type="nucleotide sequence ID" value="NZ_NIOF01000007.1"/>
</dbReference>
<dbReference type="GO" id="GO:0005886">
    <property type="term" value="C:plasma membrane"/>
    <property type="evidence" value="ECO:0007669"/>
    <property type="project" value="TreeGrafter"/>
</dbReference>
<gene>
    <name evidence="2" type="ORF">CDN99_16935</name>
</gene>
<name>A0A246J7Q9_9BURK</name>
<evidence type="ECO:0000256" key="1">
    <source>
        <dbReference type="SAM" id="Phobius"/>
    </source>
</evidence>
<feature type="transmembrane region" description="Helical" evidence="1">
    <location>
        <begin position="399"/>
        <end position="419"/>
    </location>
</feature>
<comment type="caution">
    <text evidence="2">The sequence shown here is derived from an EMBL/GenBank/DDBJ whole genome shotgun (WGS) entry which is preliminary data.</text>
</comment>
<proteinExistence type="predicted"/>
<feature type="transmembrane region" description="Helical" evidence="1">
    <location>
        <begin position="373"/>
        <end position="392"/>
    </location>
</feature>
<evidence type="ECO:0008006" key="4">
    <source>
        <dbReference type="Google" id="ProtNLM"/>
    </source>
</evidence>
<dbReference type="PIRSF" id="PIRSF004548">
    <property type="entry name" value="CreD"/>
    <property type="match status" value="1"/>
</dbReference>
<dbReference type="Proteomes" id="UP000197468">
    <property type="component" value="Unassembled WGS sequence"/>
</dbReference>
<dbReference type="NCBIfam" id="NF008712">
    <property type="entry name" value="PRK11715.1-1"/>
    <property type="match status" value="1"/>
</dbReference>
<evidence type="ECO:0000313" key="2">
    <source>
        <dbReference type="EMBL" id="OWQ88535.1"/>
    </source>
</evidence>
<sequence>MRIKALWWKLVILGGVTLLLMIVLARIGWLVDERQQRQRAAEAGVAAAQAGPQVVLGPLVQRNCNEQWIPPDPREQPQRRDFVLSALPAQLVVDGTLNQERRVRGQFKINGYAGTLTMDARWATLAALTPSAQHGGKVSCDDMRVVVAFSDSRGLRSVAIKRGTDALSIEPGTGNDNYPRGLQAPLRGLKLDDPLELTVSVSLVGMSDFGLVPAASATQVKLRSDWPHPSFGGRFLPVTSRVDATGFEATWQVSELATTALRDVRAGRSLPTVDRDADADMPYAMPAKVPSDGKGATITDALAFSMIDPVNPYVMSDRAIKYGLMFIVLTFVSVGLLELLAGRRVHPVQYLLVGLAMTLFFLLLLSLSEHLSFAMSYALACAAAIGLLTFYGASMLGSWWRGLGFGALVATLYGALFVLLNLEKAALLVGALLLFSILAAVMTLTRRIDWYELGLGGRILNSEGEST</sequence>
<dbReference type="PANTHER" id="PTHR30092">
    <property type="entry name" value="INNER MEMBRANE PROTEIN CRED"/>
    <property type="match status" value="1"/>
</dbReference>
<dbReference type="PANTHER" id="PTHR30092:SF0">
    <property type="entry name" value="INNER MEMBRANE PROTEIN CRED"/>
    <property type="match status" value="1"/>
</dbReference>
<dbReference type="Pfam" id="PF06123">
    <property type="entry name" value="CreD"/>
    <property type="match status" value="1"/>
</dbReference>
<reference evidence="2 3" key="1">
    <citation type="journal article" date="2008" name="Int. J. Syst. Evol. Microbiol.">
        <title>Description of Roseateles aquatilis sp. nov. and Roseateles terrae sp. nov., in the class Betaproteobacteria, and emended description of the genus Roseateles.</title>
        <authorList>
            <person name="Gomila M."/>
            <person name="Bowien B."/>
            <person name="Falsen E."/>
            <person name="Moore E.R."/>
            <person name="Lalucat J."/>
        </authorList>
    </citation>
    <scope>NUCLEOTIDE SEQUENCE [LARGE SCALE GENOMIC DNA]</scope>
    <source>
        <strain evidence="2 3">CCUG 48205</strain>
    </source>
</reference>
<organism evidence="2 3">
    <name type="scientific">Roseateles aquatilis</name>
    <dbReference type="NCBI Taxonomy" id="431061"/>
    <lineage>
        <taxon>Bacteria</taxon>
        <taxon>Pseudomonadati</taxon>
        <taxon>Pseudomonadota</taxon>
        <taxon>Betaproteobacteria</taxon>
        <taxon>Burkholderiales</taxon>
        <taxon>Sphaerotilaceae</taxon>
        <taxon>Roseateles</taxon>
    </lineage>
</organism>
<protein>
    <recommendedName>
        <fullName evidence="4">Cell envelope integrity protein CreD</fullName>
    </recommendedName>
</protein>
<keyword evidence="1" id="KW-0472">Membrane</keyword>
<keyword evidence="3" id="KW-1185">Reference proteome</keyword>
<dbReference type="AlphaFoldDB" id="A0A246J7Q9"/>
<dbReference type="EMBL" id="NIOF01000007">
    <property type="protein sequence ID" value="OWQ88535.1"/>
    <property type="molecule type" value="Genomic_DNA"/>
</dbReference>